<keyword evidence="2" id="KW-1133">Transmembrane helix</keyword>
<feature type="region of interest" description="Disordered" evidence="1">
    <location>
        <begin position="120"/>
        <end position="199"/>
    </location>
</feature>
<feature type="non-terminal residue" evidence="3">
    <location>
        <position position="351"/>
    </location>
</feature>
<protein>
    <submittedName>
        <fullName evidence="3">Uncharacterized protein</fullName>
    </submittedName>
</protein>
<evidence type="ECO:0000313" key="3">
    <source>
        <dbReference type="EMBL" id="KAK7505466.1"/>
    </source>
</evidence>
<feature type="non-terminal residue" evidence="3">
    <location>
        <position position="1"/>
    </location>
</feature>
<accession>A0ABD0M166</accession>
<feature type="region of interest" description="Disordered" evidence="1">
    <location>
        <begin position="238"/>
        <end position="265"/>
    </location>
</feature>
<dbReference type="Proteomes" id="UP001519460">
    <property type="component" value="Unassembled WGS sequence"/>
</dbReference>
<proteinExistence type="predicted"/>
<feature type="compositionally biased region" description="Low complexity" evidence="1">
    <location>
        <begin position="120"/>
        <end position="130"/>
    </location>
</feature>
<evidence type="ECO:0000313" key="4">
    <source>
        <dbReference type="Proteomes" id="UP001519460"/>
    </source>
</evidence>
<feature type="compositionally biased region" description="Basic and acidic residues" evidence="1">
    <location>
        <begin position="186"/>
        <end position="195"/>
    </location>
</feature>
<evidence type="ECO:0000256" key="2">
    <source>
        <dbReference type="SAM" id="Phobius"/>
    </source>
</evidence>
<keyword evidence="2" id="KW-0472">Membrane</keyword>
<dbReference type="AlphaFoldDB" id="A0ABD0M166"/>
<organism evidence="3 4">
    <name type="scientific">Batillaria attramentaria</name>
    <dbReference type="NCBI Taxonomy" id="370345"/>
    <lineage>
        <taxon>Eukaryota</taxon>
        <taxon>Metazoa</taxon>
        <taxon>Spiralia</taxon>
        <taxon>Lophotrochozoa</taxon>
        <taxon>Mollusca</taxon>
        <taxon>Gastropoda</taxon>
        <taxon>Caenogastropoda</taxon>
        <taxon>Sorbeoconcha</taxon>
        <taxon>Cerithioidea</taxon>
        <taxon>Batillariidae</taxon>
        <taxon>Batillaria</taxon>
    </lineage>
</organism>
<feature type="compositionally biased region" description="Low complexity" evidence="1">
    <location>
        <begin position="157"/>
        <end position="171"/>
    </location>
</feature>
<evidence type="ECO:0000256" key="1">
    <source>
        <dbReference type="SAM" id="MobiDB-lite"/>
    </source>
</evidence>
<comment type="caution">
    <text evidence="3">The sequence shown here is derived from an EMBL/GenBank/DDBJ whole genome shotgun (WGS) entry which is preliminary data.</text>
</comment>
<gene>
    <name evidence="3" type="ORF">BaRGS_00003211</name>
</gene>
<name>A0ABD0M166_9CAEN</name>
<keyword evidence="2" id="KW-0812">Transmembrane</keyword>
<feature type="transmembrane region" description="Helical" evidence="2">
    <location>
        <begin position="6"/>
        <end position="27"/>
    </location>
</feature>
<dbReference type="EMBL" id="JACVVK020000010">
    <property type="protein sequence ID" value="KAK7505466.1"/>
    <property type="molecule type" value="Genomic_DNA"/>
</dbReference>
<reference evidence="3 4" key="1">
    <citation type="journal article" date="2023" name="Sci. Data">
        <title>Genome assembly of the Korean intertidal mud-creeper Batillaria attramentaria.</title>
        <authorList>
            <person name="Patra A.K."/>
            <person name="Ho P.T."/>
            <person name="Jun S."/>
            <person name="Lee S.J."/>
            <person name="Kim Y."/>
            <person name="Won Y.J."/>
        </authorList>
    </citation>
    <scope>NUCLEOTIDE SEQUENCE [LARGE SCALE GENOMIC DNA]</scope>
    <source>
        <strain evidence="3">Wonlab-2016</strain>
    </source>
</reference>
<keyword evidence="4" id="KW-1185">Reference proteome</keyword>
<sequence length="351" mass="38214">PPAEIAGIISGAICVVVFASVVAILCWRFPTIRSRHFWDKNVKKAIRKVYGKCRRRKEKEEKRSLILGPAQRRRSRDEAPFVVPQIFVDYGSRRTSYASASDHVMLGALALDLRRASSSSCGSRRTSLASDSDRRGSASSLGSRRTSFASDTDRRGSASSVGSRRTSIFSDPSDRRGSASSRSSRKNSDGSRIDDTDVSFADFSDSETVDVEDPRVLGPRVSRRTSYEVAGRVKEIPPPYRRSHSLAELQGGNPAGAEGRPSRIGERRSTLSSLVFSSLAALDQTGGPVNLPANAKSKKKKQGGIIGLGDTPVALHEINLEELLPRYAPPVKPTGRLKVQLQFTADKTTLN</sequence>